<dbReference type="Pfam" id="PF05402">
    <property type="entry name" value="PqqD"/>
    <property type="match status" value="1"/>
</dbReference>
<dbReference type="OrthoDB" id="9759690at2"/>
<accession>A0A426VEW6</accession>
<dbReference type="GO" id="GO:0004222">
    <property type="term" value="F:metalloendopeptidase activity"/>
    <property type="evidence" value="ECO:0007669"/>
    <property type="project" value="InterPro"/>
</dbReference>
<evidence type="ECO:0000256" key="1">
    <source>
        <dbReference type="SAM" id="Coils"/>
    </source>
</evidence>
<name>A0A426VEW6_9BURK</name>
<dbReference type="AlphaFoldDB" id="A0A426VEW6"/>
<dbReference type="GO" id="GO:0005737">
    <property type="term" value="C:cytoplasm"/>
    <property type="evidence" value="ECO:0007669"/>
    <property type="project" value="TreeGrafter"/>
</dbReference>
<evidence type="ECO:0000256" key="2">
    <source>
        <dbReference type="SAM" id="Phobius"/>
    </source>
</evidence>
<keyword evidence="1" id="KW-0175">Coiled coil</keyword>
<dbReference type="GO" id="GO:0016020">
    <property type="term" value="C:membrane"/>
    <property type="evidence" value="ECO:0007669"/>
    <property type="project" value="InterPro"/>
</dbReference>
<sequence>MVQPATFNPLASPQWHRVADWRPRLSDDATVNRLWLRGERWHVLRARGGTACRLNAAAYEVAGRLDGRRTLQQLWTLLEHQAVEHRRDDPPSQDDIVAVVTQLQQHGLLAFDAPAADRSPALTPLQIDGPSSRADTPPRANSLLAWRLPLWDPHRLLTAWAPLGRALFSPTGAVLWGLLFMALLAGLVLHGAALKAHAHTWITTPRYLLLAALVYPLIKAWHELAHGLAVQRWGGEVREAGITLMLLMPIPYVDASAAHCFTRARQRALVSAAGILAELALAALGLWAWRLSPPGLLQDLGFVVWFTAGVSTLLFNANPLQRLDGYHVMTDALGLPNLALRSRQWWGQRLRRWLAAQPGSVSDDLTETPGEPPWLIAYAPLAWIFQLALWTGLTWWIGSVSAPLGALVGLLAAWQFLMAPALRGMRLAWHSVLFAGSGQAATPRYRAAALLALPLLALLLPWPDARVAQGVVWAPDQALVRPEVDGFVQTVHRTDGSEVRQGDLIITLDNPRLRAEREQAQARLAQAEQNQFGHMGLDNAKAGQAGDEVERLGERLAHLDEQQAHLEVRAQRAGRVVLPQAQDLGGRYLKRGDLLGHVMPPGERTVYRLAVPEQDMQDLAQPLQRIAVQSADLSQAPQTAVLLRDGGGAGLQLPSPALSREMGGDITTDPADTSHLKALRPVVLVDVQSVKASSQDPPLGARVWVRFDQGWSPPVAQLWRWLRHRIGERFSPSR</sequence>
<keyword evidence="2" id="KW-0472">Membrane</keyword>
<organism evidence="3 4">
    <name type="scientific">Aquabacterium soli</name>
    <dbReference type="NCBI Taxonomy" id="2493092"/>
    <lineage>
        <taxon>Bacteria</taxon>
        <taxon>Pseudomonadati</taxon>
        <taxon>Pseudomonadota</taxon>
        <taxon>Betaproteobacteria</taxon>
        <taxon>Burkholderiales</taxon>
        <taxon>Aquabacterium</taxon>
    </lineage>
</organism>
<dbReference type="InterPro" id="IPR001193">
    <property type="entry name" value="MBTPS2"/>
</dbReference>
<dbReference type="InterPro" id="IPR008792">
    <property type="entry name" value="PQQD"/>
</dbReference>
<evidence type="ECO:0000313" key="3">
    <source>
        <dbReference type="EMBL" id="RRS05466.1"/>
    </source>
</evidence>
<feature type="coiled-coil region" evidence="1">
    <location>
        <begin position="510"/>
        <end position="569"/>
    </location>
</feature>
<keyword evidence="2" id="KW-1133">Transmembrane helix</keyword>
<gene>
    <name evidence="3" type="ORF">EIP75_04450</name>
</gene>
<dbReference type="InterPro" id="IPR041881">
    <property type="entry name" value="PqqD_sf"/>
</dbReference>
<proteinExistence type="predicted"/>
<evidence type="ECO:0000313" key="4">
    <source>
        <dbReference type="Proteomes" id="UP000269265"/>
    </source>
</evidence>
<reference evidence="3 4" key="1">
    <citation type="submission" date="2018-12" db="EMBL/GenBank/DDBJ databases">
        <title>The whole draft genome of Aquabacterium sp. SJQ9.</title>
        <authorList>
            <person name="Sun L."/>
            <person name="Gao X."/>
            <person name="Chen W."/>
            <person name="Huang K."/>
        </authorList>
    </citation>
    <scope>NUCLEOTIDE SEQUENCE [LARGE SCALE GENOMIC DNA]</scope>
    <source>
        <strain evidence="3 4">SJQ9</strain>
    </source>
</reference>
<dbReference type="Gene3D" id="1.10.10.1150">
    <property type="entry name" value="Coenzyme PQQ synthesis protein D (PqqD)"/>
    <property type="match status" value="1"/>
</dbReference>
<comment type="caution">
    <text evidence="3">The sequence shown here is derived from an EMBL/GenBank/DDBJ whole genome shotgun (WGS) entry which is preliminary data.</text>
</comment>
<feature type="transmembrane region" description="Helical" evidence="2">
    <location>
        <begin position="268"/>
        <end position="289"/>
    </location>
</feature>
<feature type="transmembrane region" description="Helical" evidence="2">
    <location>
        <begin position="295"/>
        <end position="315"/>
    </location>
</feature>
<dbReference type="Proteomes" id="UP000269265">
    <property type="component" value="Unassembled WGS sequence"/>
</dbReference>
<dbReference type="RefSeq" id="WP_148100958.1">
    <property type="nucleotide sequence ID" value="NZ_RSED01000003.1"/>
</dbReference>
<keyword evidence="2" id="KW-0812">Transmembrane</keyword>
<protein>
    <submittedName>
        <fullName evidence="3">Biotin/lipoyl-binding protein</fullName>
    </submittedName>
</protein>
<feature type="transmembrane region" description="Helical" evidence="2">
    <location>
        <begin position="173"/>
        <end position="194"/>
    </location>
</feature>
<feature type="transmembrane region" description="Helical" evidence="2">
    <location>
        <begin position="242"/>
        <end position="261"/>
    </location>
</feature>
<dbReference type="PANTHER" id="PTHR13325:SF3">
    <property type="entry name" value="MEMBRANE-BOUND TRANSCRIPTION FACTOR SITE-2 PROTEASE"/>
    <property type="match status" value="1"/>
</dbReference>
<dbReference type="EMBL" id="RSED01000003">
    <property type="protein sequence ID" value="RRS05466.1"/>
    <property type="molecule type" value="Genomic_DNA"/>
</dbReference>
<feature type="transmembrane region" description="Helical" evidence="2">
    <location>
        <begin position="404"/>
        <end position="422"/>
    </location>
</feature>
<dbReference type="GO" id="GO:0031293">
    <property type="term" value="P:membrane protein intracellular domain proteolysis"/>
    <property type="evidence" value="ECO:0007669"/>
    <property type="project" value="TreeGrafter"/>
</dbReference>
<dbReference type="PANTHER" id="PTHR13325">
    <property type="entry name" value="PROTEASE M50 MEMBRANE-BOUND TRANSCRIPTION FACTOR SITE 2 PROTEASE"/>
    <property type="match status" value="1"/>
</dbReference>
<dbReference type="SUPFAM" id="SSF111369">
    <property type="entry name" value="HlyD-like secretion proteins"/>
    <property type="match status" value="1"/>
</dbReference>
<dbReference type="Gene3D" id="2.40.50.100">
    <property type="match status" value="1"/>
</dbReference>
<keyword evidence="4" id="KW-1185">Reference proteome</keyword>
<feature type="transmembrane region" description="Helical" evidence="2">
    <location>
        <begin position="206"/>
        <end position="222"/>
    </location>
</feature>